<dbReference type="Proteomes" id="UP000197468">
    <property type="component" value="Unassembled WGS sequence"/>
</dbReference>
<reference evidence="2 3" key="1">
    <citation type="journal article" date="2008" name="Int. J. Syst. Evol. Microbiol.">
        <title>Description of Roseateles aquatilis sp. nov. and Roseateles terrae sp. nov., in the class Betaproteobacteria, and emended description of the genus Roseateles.</title>
        <authorList>
            <person name="Gomila M."/>
            <person name="Bowien B."/>
            <person name="Falsen E."/>
            <person name="Moore E.R."/>
            <person name="Lalucat J."/>
        </authorList>
    </citation>
    <scope>NUCLEOTIDE SEQUENCE [LARGE SCALE GENOMIC DNA]</scope>
    <source>
        <strain evidence="2 3">CCUG 48205</strain>
    </source>
</reference>
<sequence length="127" mass="14358">MTDSPSGPRARFVRLAETDRPAVSFSVDGLPATAMRGDTLLVALLNHRRDLRRSEFGDGPRAGFCLMGACQDCWIWREDGVRLRACSTPVEEGMAVRTAPPVSYWPETLDLVLVRERERERERLRSL</sequence>
<dbReference type="InterPro" id="IPR042204">
    <property type="entry name" value="2Fe-2S-bd_N"/>
</dbReference>
<organism evidence="2 3">
    <name type="scientific">Roseateles aquatilis</name>
    <dbReference type="NCBI Taxonomy" id="431061"/>
    <lineage>
        <taxon>Bacteria</taxon>
        <taxon>Pseudomonadati</taxon>
        <taxon>Pseudomonadota</taxon>
        <taxon>Betaproteobacteria</taxon>
        <taxon>Burkholderiales</taxon>
        <taxon>Sphaerotilaceae</taxon>
        <taxon>Roseateles</taxon>
    </lineage>
</organism>
<dbReference type="GO" id="GO:0051536">
    <property type="term" value="F:iron-sulfur cluster binding"/>
    <property type="evidence" value="ECO:0007669"/>
    <property type="project" value="InterPro"/>
</dbReference>
<keyword evidence="1" id="KW-0560">Oxidoreductase</keyword>
<dbReference type="Pfam" id="PF13510">
    <property type="entry name" value="Fer2_4"/>
    <property type="match status" value="1"/>
</dbReference>
<dbReference type="AlphaFoldDB" id="A0A246IU74"/>
<dbReference type="Gene3D" id="3.10.20.440">
    <property type="entry name" value="2Fe-2S iron-sulphur cluster binding domain, sarcosine oxidase, alpha subunit, N-terminal domain"/>
    <property type="match status" value="1"/>
</dbReference>
<gene>
    <name evidence="2" type="ORF">CDN99_25155</name>
</gene>
<dbReference type="GO" id="GO:0016491">
    <property type="term" value="F:oxidoreductase activity"/>
    <property type="evidence" value="ECO:0007669"/>
    <property type="project" value="UniProtKB-KW"/>
</dbReference>
<proteinExistence type="predicted"/>
<comment type="caution">
    <text evidence="2">The sequence shown here is derived from an EMBL/GenBank/DDBJ whole genome shotgun (WGS) entry which is preliminary data.</text>
</comment>
<name>A0A246IU74_9BURK</name>
<dbReference type="InterPro" id="IPR036010">
    <property type="entry name" value="2Fe-2S_ferredoxin-like_sf"/>
</dbReference>
<evidence type="ECO:0000256" key="1">
    <source>
        <dbReference type="ARBA" id="ARBA00023002"/>
    </source>
</evidence>
<dbReference type="EMBL" id="NIOF01000019">
    <property type="protein sequence ID" value="OWQ83765.1"/>
    <property type="molecule type" value="Genomic_DNA"/>
</dbReference>
<evidence type="ECO:0000313" key="3">
    <source>
        <dbReference type="Proteomes" id="UP000197468"/>
    </source>
</evidence>
<accession>A0A246IU74</accession>
<keyword evidence="3" id="KW-1185">Reference proteome</keyword>
<dbReference type="OrthoDB" id="573392at2"/>
<protein>
    <submittedName>
        <fullName evidence="2">2Fe-2S ferredoxin</fullName>
    </submittedName>
</protein>
<evidence type="ECO:0000313" key="2">
    <source>
        <dbReference type="EMBL" id="OWQ83765.1"/>
    </source>
</evidence>
<dbReference type="RefSeq" id="WP_088388005.1">
    <property type="nucleotide sequence ID" value="NZ_NIOF01000019.1"/>
</dbReference>
<dbReference type="SUPFAM" id="SSF54292">
    <property type="entry name" value="2Fe-2S ferredoxin-like"/>
    <property type="match status" value="1"/>
</dbReference>